<organism evidence="2 3">
    <name type="scientific">Ataeniobius toweri</name>
    <dbReference type="NCBI Taxonomy" id="208326"/>
    <lineage>
        <taxon>Eukaryota</taxon>
        <taxon>Metazoa</taxon>
        <taxon>Chordata</taxon>
        <taxon>Craniata</taxon>
        <taxon>Vertebrata</taxon>
        <taxon>Euteleostomi</taxon>
        <taxon>Actinopterygii</taxon>
        <taxon>Neopterygii</taxon>
        <taxon>Teleostei</taxon>
        <taxon>Neoteleostei</taxon>
        <taxon>Acanthomorphata</taxon>
        <taxon>Ovalentaria</taxon>
        <taxon>Atherinomorphae</taxon>
        <taxon>Cyprinodontiformes</taxon>
        <taxon>Goodeidae</taxon>
        <taxon>Ataeniobius</taxon>
    </lineage>
</organism>
<feature type="transmembrane region" description="Helical" evidence="1">
    <location>
        <begin position="21"/>
        <end position="43"/>
    </location>
</feature>
<evidence type="ECO:0008006" key="4">
    <source>
        <dbReference type="Google" id="ProtNLM"/>
    </source>
</evidence>
<dbReference type="Proteomes" id="UP001345963">
    <property type="component" value="Unassembled WGS sequence"/>
</dbReference>
<comment type="caution">
    <text evidence="2">The sequence shown here is derived from an EMBL/GenBank/DDBJ whole genome shotgun (WGS) entry which is preliminary data.</text>
</comment>
<keyword evidence="1" id="KW-0472">Membrane</keyword>
<keyword evidence="1" id="KW-1133">Transmembrane helix</keyword>
<evidence type="ECO:0000313" key="2">
    <source>
        <dbReference type="EMBL" id="MED6257579.1"/>
    </source>
</evidence>
<reference evidence="2 3" key="1">
    <citation type="submission" date="2021-07" db="EMBL/GenBank/DDBJ databases">
        <authorList>
            <person name="Palmer J.M."/>
        </authorList>
    </citation>
    <scope>NUCLEOTIDE SEQUENCE [LARGE SCALE GENOMIC DNA]</scope>
    <source>
        <strain evidence="2 3">AT_MEX2019</strain>
        <tissue evidence="2">Muscle</tissue>
    </source>
</reference>
<evidence type="ECO:0000313" key="3">
    <source>
        <dbReference type="Proteomes" id="UP001345963"/>
    </source>
</evidence>
<gene>
    <name evidence="2" type="ORF">ATANTOWER_027249</name>
</gene>
<sequence>MIRVMASILSGLKDLELITKAVCRLVCACSAVFSHTLYLQGFFSNVGFSHDPGAPCLLRWISLKAPQRKTPACQSPFCSWNQPHGN</sequence>
<name>A0ABU7C6W9_9TELE</name>
<keyword evidence="1" id="KW-0812">Transmembrane</keyword>
<evidence type="ECO:0000256" key="1">
    <source>
        <dbReference type="SAM" id="Phobius"/>
    </source>
</evidence>
<keyword evidence="3" id="KW-1185">Reference proteome</keyword>
<protein>
    <recommendedName>
        <fullName evidence="4">Secreted protein</fullName>
    </recommendedName>
</protein>
<proteinExistence type="predicted"/>
<dbReference type="EMBL" id="JAHUTI010079339">
    <property type="protein sequence ID" value="MED6257579.1"/>
    <property type="molecule type" value="Genomic_DNA"/>
</dbReference>
<accession>A0ABU7C6W9</accession>